<sequence>MFSCIKGKERTFRNLINGEWINSSSDKFIDIYSPVGNCLVGKVPAMTTDEVDLAIKSAKEAQKVWRNVPVNKRAEILYKAADILIEKVEDIAEIMMREIGKDKKSAESEILRSADYIKFTADTAKNLSGESIPGDSFPGFKRNKISLVTREPLGVVLAISPFNYPINLAASKIAPALVAGNSVVLKPATQGSLCGLYLAKVFEQAGVPAGVLNTVTGRGSEIGDYIVTHPEIDFINFTGSTEVGTRISRITTMVPLLMELGGKDAAIVLADADLDLAASNIVAGAYSYSGQRCTAVKRILVVNKVADKLVEKVKEKVQNLKIGNPLEEDVDIVPLIDSKAADFVWELIDDAREKGAHLLVGGTREENMIYPTLFDNVTTDMRLAWEEPFGPVLPIIRVKDKDEAIEIANKSEYGLQSSVFTENINEAFYVADRLEVGTVQVNNKTERGPDHFPFLGVKASGIGTQGIRYSIESMSRPKATVINLVR</sequence>
<organism evidence="7 8">
    <name type="scientific">Clostridium tertium</name>
    <dbReference type="NCBI Taxonomy" id="1559"/>
    <lineage>
        <taxon>Bacteria</taxon>
        <taxon>Bacillati</taxon>
        <taxon>Bacillota</taxon>
        <taxon>Clostridia</taxon>
        <taxon>Eubacteriales</taxon>
        <taxon>Clostridiaceae</taxon>
        <taxon>Clostridium</taxon>
    </lineage>
</organism>
<keyword evidence="8" id="KW-1185">Reference proteome</keyword>
<proteinExistence type="inferred from homology"/>
<dbReference type="InterPro" id="IPR051020">
    <property type="entry name" value="ALDH-related_metabolic_enz"/>
</dbReference>
<dbReference type="InterPro" id="IPR016163">
    <property type="entry name" value="Ald_DH_C"/>
</dbReference>
<protein>
    <submittedName>
        <fullName evidence="7">NADP-dependent glyceraldehyde-3-phosphate dehydrogenase</fullName>
    </submittedName>
</protein>
<evidence type="ECO:0000313" key="8">
    <source>
        <dbReference type="Proteomes" id="UP001141183"/>
    </source>
</evidence>
<dbReference type="InterPro" id="IPR015590">
    <property type="entry name" value="Aldehyde_DH_dom"/>
</dbReference>
<dbReference type="Gene3D" id="3.40.605.10">
    <property type="entry name" value="Aldehyde Dehydrogenase, Chain A, domain 1"/>
    <property type="match status" value="1"/>
</dbReference>
<comment type="similarity">
    <text evidence="1 5">Belongs to the aldehyde dehydrogenase family.</text>
</comment>
<dbReference type="PANTHER" id="PTHR42991">
    <property type="entry name" value="ALDEHYDE DEHYDROGENASE"/>
    <property type="match status" value="1"/>
</dbReference>
<evidence type="ECO:0000256" key="1">
    <source>
        <dbReference type="ARBA" id="ARBA00009986"/>
    </source>
</evidence>
<feature type="domain" description="Aldehyde dehydrogenase" evidence="6">
    <location>
        <begin position="20"/>
        <end position="479"/>
    </location>
</feature>
<dbReference type="AlphaFoldDB" id="A0A9X4AZB9"/>
<dbReference type="SUPFAM" id="SSF53720">
    <property type="entry name" value="ALDH-like"/>
    <property type="match status" value="1"/>
</dbReference>
<dbReference type="Gene3D" id="3.40.309.10">
    <property type="entry name" value="Aldehyde Dehydrogenase, Chain A, domain 2"/>
    <property type="match status" value="1"/>
</dbReference>
<accession>A0A9X4AZB9</accession>
<dbReference type="InterPro" id="IPR016162">
    <property type="entry name" value="Ald_DH_N"/>
</dbReference>
<evidence type="ECO:0000259" key="6">
    <source>
        <dbReference type="Pfam" id="PF00171"/>
    </source>
</evidence>
<dbReference type="FunFam" id="3.40.605.10:FF:000007">
    <property type="entry name" value="NAD/NADP-dependent betaine aldehyde dehydrogenase"/>
    <property type="match status" value="1"/>
</dbReference>
<dbReference type="PANTHER" id="PTHR42991:SF1">
    <property type="entry name" value="ALDEHYDE DEHYDROGENASE"/>
    <property type="match status" value="1"/>
</dbReference>
<keyword evidence="3 5" id="KW-0560">Oxidoreductase</keyword>
<dbReference type="CDD" id="cd07082">
    <property type="entry name" value="ALDH_F11_NP-GAPDH"/>
    <property type="match status" value="1"/>
</dbReference>
<evidence type="ECO:0000256" key="3">
    <source>
        <dbReference type="ARBA" id="ARBA00023002"/>
    </source>
</evidence>
<dbReference type="RefSeq" id="WP_008681241.1">
    <property type="nucleotide sequence ID" value="NZ_BAAACM010000017.1"/>
</dbReference>
<dbReference type="Pfam" id="PF00171">
    <property type="entry name" value="Aldedh"/>
    <property type="match status" value="1"/>
</dbReference>
<comment type="caution">
    <text evidence="7">The sequence shown here is derived from an EMBL/GenBank/DDBJ whole genome shotgun (WGS) entry which is preliminary data.</text>
</comment>
<keyword evidence="2" id="KW-0521">NADP</keyword>
<evidence type="ECO:0000256" key="4">
    <source>
        <dbReference type="PROSITE-ProRule" id="PRU10007"/>
    </source>
</evidence>
<dbReference type="PROSITE" id="PS00070">
    <property type="entry name" value="ALDEHYDE_DEHYDR_CYS"/>
    <property type="match status" value="1"/>
</dbReference>
<dbReference type="InterPro" id="IPR016161">
    <property type="entry name" value="Ald_DH/histidinol_DH"/>
</dbReference>
<feature type="active site" evidence="4">
    <location>
        <position position="259"/>
    </location>
</feature>
<dbReference type="PROSITE" id="PS00687">
    <property type="entry name" value="ALDEHYDE_DEHYDR_GLU"/>
    <property type="match status" value="1"/>
</dbReference>
<dbReference type="Proteomes" id="UP001141183">
    <property type="component" value="Unassembled WGS sequence"/>
</dbReference>
<dbReference type="InterPro" id="IPR016160">
    <property type="entry name" value="Ald_DH_CS_CYS"/>
</dbReference>
<evidence type="ECO:0000256" key="2">
    <source>
        <dbReference type="ARBA" id="ARBA00022857"/>
    </source>
</evidence>
<name>A0A9X4AZB9_9CLOT</name>
<dbReference type="EMBL" id="JAMRYU010000004">
    <property type="protein sequence ID" value="MDC4239450.1"/>
    <property type="molecule type" value="Genomic_DNA"/>
</dbReference>
<gene>
    <name evidence="7" type="ORF">NE398_04640</name>
</gene>
<dbReference type="GeneID" id="93044434"/>
<evidence type="ECO:0000313" key="7">
    <source>
        <dbReference type="EMBL" id="MDC4239450.1"/>
    </source>
</evidence>
<dbReference type="FunFam" id="3.40.309.10:FF:000022">
    <property type="entry name" value="NADP-dependent glyceraldehyde-3-phosphate dehydrogenase"/>
    <property type="match status" value="1"/>
</dbReference>
<reference evidence="7" key="1">
    <citation type="submission" date="2022-05" db="EMBL/GenBank/DDBJ databases">
        <title>Draft genome sequence of Clostridium tertium strain CP3 isolated from Peru.</title>
        <authorList>
            <person name="Hurtado R."/>
            <person name="Lima L."/>
            <person name="Sousa T."/>
            <person name="Jaiswal A.K."/>
            <person name="Tiwari S."/>
            <person name="Maturrano L."/>
            <person name="Brenig B."/>
            <person name="Azevedo V."/>
        </authorList>
    </citation>
    <scope>NUCLEOTIDE SEQUENCE</scope>
    <source>
        <strain evidence="7">CP3</strain>
    </source>
</reference>
<evidence type="ECO:0000256" key="5">
    <source>
        <dbReference type="RuleBase" id="RU003345"/>
    </source>
</evidence>
<dbReference type="InterPro" id="IPR029510">
    <property type="entry name" value="Ald_DH_CS_GLU"/>
</dbReference>
<dbReference type="GO" id="GO:0008911">
    <property type="term" value="F:lactaldehyde dehydrogenase (NAD+) activity"/>
    <property type="evidence" value="ECO:0007669"/>
    <property type="project" value="TreeGrafter"/>
</dbReference>